<feature type="signal peptide" evidence="3">
    <location>
        <begin position="1"/>
        <end position="22"/>
    </location>
</feature>
<feature type="region of interest" description="Disordered" evidence="2">
    <location>
        <begin position="532"/>
        <end position="553"/>
    </location>
</feature>
<dbReference type="Proteomes" id="UP001596043">
    <property type="component" value="Unassembled WGS sequence"/>
</dbReference>
<evidence type="ECO:0000313" key="6">
    <source>
        <dbReference type="Proteomes" id="UP001596043"/>
    </source>
</evidence>
<feature type="chain" id="PRO_5046634891" evidence="3">
    <location>
        <begin position="23"/>
        <end position="658"/>
    </location>
</feature>
<gene>
    <name evidence="5" type="ORF">ACFO3O_18030</name>
</gene>
<dbReference type="InterPro" id="IPR026444">
    <property type="entry name" value="Secre_tail"/>
</dbReference>
<organism evidence="5 6">
    <name type="scientific">Dokdonia ponticola</name>
    <dbReference type="NCBI Taxonomy" id="2041041"/>
    <lineage>
        <taxon>Bacteria</taxon>
        <taxon>Pseudomonadati</taxon>
        <taxon>Bacteroidota</taxon>
        <taxon>Flavobacteriia</taxon>
        <taxon>Flavobacteriales</taxon>
        <taxon>Flavobacteriaceae</taxon>
        <taxon>Dokdonia</taxon>
    </lineage>
</organism>
<dbReference type="Pfam" id="PF18962">
    <property type="entry name" value="Por_Secre_tail"/>
    <property type="match status" value="1"/>
</dbReference>
<reference evidence="6" key="1">
    <citation type="journal article" date="2019" name="Int. J. Syst. Evol. Microbiol.">
        <title>The Global Catalogue of Microorganisms (GCM) 10K type strain sequencing project: providing services to taxonomists for standard genome sequencing and annotation.</title>
        <authorList>
            <consortium name="The Broad Institute Genomics Platform"/>
            <consortium name="The Broad Institute Genome Sequencing Center for Infectious Disease"/>
            <person name="Wu L."/>
            <person name="Ma J."/>
        </authorList>
    </citation>
    <scope>NUCLEOTIDE SEQUENCE [LARGE SCALE GENOMIC DNA]</scope>
    <source>
        <strain evidence="6">YJ-61-S</strain>
    </source>
</reference>
<comment type="caution">
    <text evidence="5">The sequence shown here is derived from an EMBL/GenBank/DDBJ whole genome shotgun (WGS) entry which is preliminary data.</text>
</comment>
<evidence type="ECO:0000256" key="2">
    <source>
        <dbReference type="SAM" id="MobiDB-lite"/>
    </source>
</evidence>
<feature type="region of interest" description="Disordered" evidence="2">
    <location>
        <begin position="462"/>
        <end position="499"/>
    </location>
</feature>
<feature type="domain" description="Secretion system C-terminal sorting" evidence="4">
    <location>
        <begin position="584"/>
        <end position="656"/>
    </location>
</feature>
<proteinExistence type="predicted"/>
<protein>
    <submittedName>
        <fullName evidence="5">T9SS type A sorting domain-containing protein</fullName>
    </submittedName>
</protein>
<evidence type="ECO:0000259" key="4">
    <source>
        <dbReference type="Pfam" id="PF18962"/>
    </source>
</evidence>
<dbReference type="EMBL" id="JBHSFV010000012">
    <property type="protein sequence ID" value="MFC4635815.1"/>
    <property type="molecule type" value="Genomic_DNA"/>
</dbReference>
<feature type="compositionally biased region" description="Acidic residues" evidence="2">
    <location>
        <begin position="467"/>
        <end position="484"/>
    </location>
</feature>
<evidence type="ECO:0000256" key="1">
    <source>
        <dbReference type="ARBA" id="ARBA00022729"/>
    </source>
</evidence>
<accession>A0ABV9I294</accession>
<evidence type="ECO:0000313" key="5">
    <source>
        <dbReference type="EMBL" id="MFC4635815.1"/>
    </source>
</evidence>
<name>A0ABV9I294_9FLAO</name>
<sequence>MKNNYIFLSIFILLFTSSTLFAQNGVCADIDQLCLTTEINIFPNCFNGANNCEPSAEVGPDYGCLGSQPFPTWQFIEITESGDLVFQISQNTSFDESGSPTGTLLDVDFIIWGPFGENNELCDYDNLQSANTVDCSFSAAAVEVATIPNAMVGERYVLLITNFNQQQGFIRVEQFEGDGVTACTTDIDTTFEACQGDSLELFASVTTALNYQWFVFDGNVYVSIPDETTPFLNVIQEGMYRVSYTLEDDTIVEEDLTAIFNSIPPIATPSDYSICDDDGDGFAEFMLSFKDTEIIDGVENINVSYFETEPDAFANVNPLVDLYTNVTPFSQTIYARGENSETGCFAVVPLNLVILDGPTNIGEIPDLSLDDIGNDGVEVFNLTVNEAQIIGTQNPADLTLTYHTTQNDALSNTNPIVTPSAYTNTQNPQPIYVRLEGVGNGCFVTGDFLLILSSAFTDSDGDGIPNIDEDLNGNGDLEDDDTDNDMIPNYLDEDDDGDSVNTSIEIEGIGAGFTAQDFIDTDNDLIENYLDNDDDGDGIPTINEDYNGNGSPLDDDLNDNDIPDFLDPDVALAVSEEVFANLKLYPNPTSDILQIRTSSLVQEATVTIYTIQGKLIATYTSEMSDQTMSINVSTLANGVYFAQIESGNRQVTKQFIKK</sequence>
<dbReference type="NCBIfam" id="TIGR04183">
    <property type="entry name" value="Por_Secre_tail"/>
    <property type="match status" value="1"/>
</dbReference>
<keyword evidence="1 3" id="KW-0732">Signal</keyword>
<keyword evidence="6" id="KW-1185">Reference proteome</keyword>
<dbReference type="RefSeq" id="WP_379981400.1">
    <property type="nucleotide sequence ID" value="NZ_JBHSFV010000012.1"/>
</dbReference>
<evidence type="ECO:0000256" key="3">
    <source>
        <dbReference type="SAM" id="SignalP"/>
    </source>
</evidence>